<dbReference type="Proteomes" id="UP001597083">
    <property type="component" value="Unassembled WGS sequence"/>
</dbReference>
<gene>
    <name evidence="1" type="ORF">ACFQ07_02720</name>
</gene>
<sequence>MARIGCGEAVGVKAAPSMVWENFQDAGIRVVLTGARMPRMNAVMERWVLTCRRELVDRMLIWN</sequence>
<reference evidence="2" key="1">
    <citation type="journal article" date="2019" name="Int. J. Syst. Evol. Microbiol.">
        <title>The Global Catalogue of Microorganisms (GCM) 10K type strain sequencing project: providing services to taxonomists for standard genome sequencing and annotation.</title>
        <authorList>
            <consortium name="The Broad Institute Genomics Platform"/>
            <consortium name="The Broad Institute Genome Sequencing Center for Infectious Disease"/>
            <person name="Wu L."/>
            <person name="Ma J."/>
        </authorList>
    </citation>
    <scope>NUCLEOTIDE SEQUENCE [LARGE SCALE GENOMIC DNA]</scope>
    <source>
        <strain evidence="2">JCM 31696</strain>
    </source>
</reference>
<comment type="caution">
    <text evidence="1">The sequence shown here is derived from an EMBL/GenBank/DDBJ whole genome shotgun (WGS) entry which is preliminary data.</text>
</comment>
<protein>
    <recommendedName>
        <fullName evidence="3">Integrase catalytic domain-containing protein</fullName>
    </recommendedName>
</protein>
<proteinExistence type="predicted"/>
<evidence type="ECO:0008006" key="3">
    <source>
        <dbReference type="Google" id="ProtNLM"/>
    </source>
</evidence>
<accession>A0ABW3CC57</accession>
<name>A0ABW3CC57_9ACTN</name>
<keyword evidence="2" id="KW-1185">Reference proteome</keyword>
<evidence type="ECO:0000313" key="1">
    <source>
        <dbReference type="EMBL" id="MFD0851116.1"/>
    </source>
</evidence>
<evidence type="ECO:0000313" key="2">
    <source>
        <dbReference type="Proteomes" id="UP001597083"/>
    </source>
</evidence>
<dbReference type="EMBL" id="JBHTIR010000259">
    <property type="protein sequence ID" value="MFD0851116.1"/>
    <property type="molecule type" value="Genomic_DNA"/>
</dbReference>
<organism evidence="1 2">
    <name type="scientific">Actinomadura adrarensis</name>
    <dbReference type="NCBI Taxonomy" id="1819600"/>
    <lineage>
        <taxon>Bacteria</taxon>
        <taxon>Bacillati</taxon>
        <taxon>Actinomycetota</taxon>
        <taxon>Actinomycetes</taxon>
        <taxon>Streptosporangiales</taxon>
        <taxon>Thermomonosporaceae</taxon>
        <taxon>Actinomadura</taxon>
    </lineage>
</organism>